<evidence type="ECO:0000313" key="1">
    <source>
        <dbReference type="EMBL" id="KKN33506.1"/>
    </source>
</evidence>
<organism evidence="1">
    <name type="scientific">marine sediment metagenome</name>
    <dbReference type="NCBI Taxonomy" id="412755"/>
    <lineage>
        <taxon>unclassified sequences</taxon>
        <taxon>metagenomes</taxon>
        <taxon>ecological metagenomes</taxon>
    </lineage>
</organism>
<dbReference type="EMBL" id="LAZR01002172">
    <property type="protein sequence ID" value="KKN33506.1"/>
    <property type="molecule type" value="Genomic_DNA"/>
</dbReference>
<sequence>MKNYTKKAFKITLSLFFLGFFSILFLIGSVKASPPYGYDFGRKQIGYHEIWWTVQWKLYTFLAVDYDDSEEKLIEGYTTTGSGAYDITAPWDTYGYSQQITVGGSSPYDWVKLSNSAYFERVDGSARGRATGWNRINKLFTFSGASSWTQASGWPIWFLYKNVLW</sequence>
<gene>
    <name evidence="1" type="ORF">LCGC14_0803030</name>
</gene>
<proteinExistence type="predicted"/>
<name>A0A0F9S916_9ZZZZ</name>
<reference evidence="1" key="1">
    <citation type="journal article" date="2015" name="Nature">
        <title>Complex archaea that bridge the gap between prokaryotes and eukaryotes.</title>
        <authorList>
            <person name="Spang A."/>
            <person name="Saw J.H."/>
            <person name="Jorgensen S.L."/>
            <person name="Zaremba-Niedzwiedzka K."/>
            <person name="Martijn J."/>
            <person name="Lind A.E."/>
            <person name="van Eijk R."/>
            <person name="Schleper C."/>
            <person name="Guy L."/>
            <person name="Ettema T.J."/>
        </authorList>
    </citation>
    <scope>NUCLEOTIDE SEQUENCE</scope>
</reference>
<comment type="caution">
    <text evidence="1">The sequence shown here is derived from an EMBL/GenBank/DDBJ whole genome shotgun (WGS) entry which is preliminary data.</text>
</comment>
<protein>
    <submittedName>
        <fullName evidence="1">Uncharacterized protein</fullName>
    </submittedName>
</protein>
<dbReference type="AlphaFoldDB" id="A0A0F9S916"/>
<accession>A0A0F9S916</accession>